<organism evidence="2 3">
    <name type="scientific">Streptomyces longisporoflavus</name>
    <dbReference type="NCBI Taxonomy" id="28044"/>
    <lineage>
        <taxon>Bacteria</taxon>
        <taxon>Bacillati</taxon>
        <taxon>Actinomycetota</taxon>
        <taxon>Actinomycetes</taxon>
        <taxon>Kitasatosporales</taxon>
        <taxon>Streptomycetaceae</taxon>
        <taxon>Streptomyces</taxon>
    </lineage>
</organism>
<evidence type="ECO:0000259" key="1">
    <source>
        <dbReference type="Pfam" id="PF00903"/>
    </source>
</evidence>
<name>A0ABW7QQF1_9ACTN</name>
<dbReference type="RefSeq" id="WP_397713147.1">
    <property type="nucleotide sequence ID" value="NZ_JBIRGN010000003.1"/>
</dbReference>
<sequence>MTFSRSRWCVRDRDALGFEVRDDAVRQGVRRVTVRSPAQPVVRIVLEAPDTDPALSPSDRQAIGNLMARGLLNRLVFATSDCDAVYERIEATGAEVMQEPINRADGARDCLFLDGPGRHGRGAPRSNLRPRARAGAVRLGRRAGRSRRGVGAGFGR</sequence>
<comment type="caution">
    <text evidence="2">The sequence shown here is derived from an EMBL/GenBank/DDBJ whole genome shotgun (WGS) entry which is preliminary data.</text>
</comment>
<feature type="domain" description="Glyoxalase/fosfomycin resistance/dioxygenase" evidence="1">
    <location>
        <begin position="13"/>
        <end position="114"/>
    </location>
</feature>
<protein>
    <submittedName>
        <fullName evidence="2">VOC family protein</fullName>
    </submittedName>
</protein>
<dbReference type="SUPFAM" id="SSF54593">
    <property type="entry name" value="Glyoxalase/Bleomycin resistance protein/Dihydroxybiphenyl dioxygenase"/>
    <property type="match status" value="1"/>
</dbReference>
<dbReference type="Pfam" id="PF00903">
    <property type="entry name" value="Glyoxalase"/>
    <property type="match status" value="1"/>
</dbReference>
<keyword evidence="3" id="KW-1185">Reference proteome</keyword>
<reference evidence="2 3" key="1">
    <citation type="submission" date="2024-10" db="EMBL/GenBank/DDBJ databases">
        <title>The Natural Products Discovery Center: Release of the First 8490 Sequenced Strains for Exploring Actinobacteria Biosynthetic Diversity.</title>
        <authorList>
            <person name="Kalkreuter E."/>
            <person name="Kautsar S.A."/>
            <person name="Yang D."/>
            <person name="Bader C.D."/>
            <person name="Teijaro C.N."/>
            <person name="Fluegel L."/>
            <person name="Davis C.M."/>
            <person name="Simpson J.R."/>
            <person name="Lauterbach L."/>
            <person name="Steele A.D."/>
            <person name="Gui C."/>
            <person name="Meng S."/>
            <person name="Li G."/>
            <person name="Viehrig K."/>
            <person name="Ye F."/>
            <person name="Su P."/>
            <person name="Kiefer A.F."/>
            <person name="Nichols A."/>
            <person name="Cepeda A.J."/>
            <person name="Yan W."/>
            <person name="Fan B."/>
            <person name="Jiang Y."/>
            <person name="Adhikari A."/>
            <person name="Zheng C.-J."/>
            <person name="Schuster L."/>
            <person name="Cowan T.M."/>
            <person name="Smanski M.J."/>
            <person name="Chevrette M.G."/>
            <person name="De Carvalho L.P.S."/>
            <person name="Shen B."/>
        </authorList>
    </citation>
    <scope>NUCLEOTIDE SEQUENCE [LARGE SCALE GENOMIC DNA]</scope>
    <source>
        <strain evidence="2 3">NPDC017990</strain>
    </source>
</reference>
<dbReference type="InterPro" id="IPR029068">
    <property type="entry name" value="Glyas_Bleomycin-R_OHBP_Dase"/>
</dbReference>
<gene>
    <name evidence="2" type="ORF">ACH4F9_19540</name>
</gene>
<evidence type="ECO:0000313" key="2">
    <source>
        <dbReference type="EMBL" id="MFH8547198.1"/>
    </source>
</evidence>
<dbReference type="EMBL" id="JBIRGQ010000003">
    <property type="protein sequence ID" value="MFH8547198.1"/>
    <property type="molecule type" value="Genomic_DNA"/>
</dbReference>
<dbReference type="Gene3D" id="3.10.180.10">
    <property type="entry name" value="2,3-Dihydroxybiphenyl 1,2-Dioxygenase, domain 1"/>
    <property type="match status" value="1"/>
</dbReference>
<dbReference type="Proteomes" id="UP001610818">
    <property type="component" value="Unassembled WGS sequence"/>
</dbReference>
<dbReference type="InterPro" id="IPR004360">
    <property type="entry name" value="Glyas_Fos-R_dOase_dom"/>
</dbReference>
<accession>A0ABW7QQF1</accession>
<proteinExistence type="predicted"/>
<evidence type="ECO:0000313" key="3">
    <source>
        <dbReference type="Proteomes" id="UP001610818"/>
    </source>
</evidence>